<protein>
    <submittedName>
        <fullName evidence="2">Uncharacterized protein</fullName>
    </submittedName>
</protein>
<feature type="transmembrane region" description="Helical" evidence="1">
    <location>
        <begin position="45"/>
        <end position="65"/>
    </location>
</feature>
<evidence type="ECO:0000313" key="3">
    <source>
        <dbReference type="Proteomes" id="UP000002457"/>
    </source>
</evidence>
<dbReference type="AlphaFoldDB" id="B8GIU1"/>
<accession>B8GIU1</accession>
<evidence type="ECO:0000256" key="1">
    <source>
        <dbReference type="SAM" id="Phobius"/>
    </source>
</evidence>
<dbReference type="STRING" id="521011.Mpal_1592"/>
<dbReference type="EMBL" id="CP001338">
    <property type="protein sequence ID" value="ACL16904.1"/>
    <property type="molecule type" value="Genomic_DNA"/>
</dbReference>
<keyword evidence="3" id="KW-1185">Reference proteome</keyword>
<reference evidence="2 3" key="1">
    <citation type="journal article" date="2015" name="Genome Announc.">
        <title>Complete Genome Sequence of Methanosphaerula palustris E1-9CT, a Hydrogenotrophic Methanogen Isolated from a Minerotrophic Fen Peatland.</title>
        <authorList>
            <person name="Cadillo-Quiroz H."/>
            <person name="Browne P."/>
            <person name="Kyrpides N."/>
            <person name="Woyke T."/>
            <person name="Goodwin L."/>
            <person name="Detter C."/>
            <person name="Yavitt J.B."/>
            <person name="Zinder S.H."/>
        </authorList>
    </citation>
    <scope>NUCLEOTIDE SEQUENCE [LARGE SCALE GENOMIC DNA]</scope>
    <source>
        <strain evidence="3">ATCC BAA-1556 / DSM 19958 / E1-9c</strain>
    </source>
</reference>
<dbReference type="Proteomes" id="UP000002457">
    <property type="component" value="Chromosome"/>
</dbReference>
<keyword evidence="1" id="KW-0812">Transmembrane</keyword>
<gene>
    <name evidence="2" type="ordered locus">Mpal_1592</name>
</gene>
<dbReference type="KEGG" id="mpl:Mpal_1592"/>
<sequence length="66" mass="7130">MGAIHEIMQPFAGRDLHTSVPDLDGWETDILDSSGKPGVSTPGRASVLLFISFLMIGTFATLLIVW</sequence>
<proteinExistence type="predicted"/>
<dbReference type="HOGENOM" id="CLU_2820936_0_0_2"/>
<name>B8GIU1_METPE</name>
<keyword evidence="1" id="KW-0472">Membrane</keyword>
<organism evidence="2 3">
    <name type="scientific">Methanosphaerula palustris (strain ATCC BAA-1556 / DSM 19958 / E1-9c)</name>
    <dbReference type="NCBI Taxonomy" id="521011"/>
    <lineage>
        <taxon>Archaea</taxon>
        <taxon>Methanobacteriati</taxon>
        <taxon>Methanobacteriota</taxon>
        <taxon>Stenosarchaea group</taxon>
        <taxon>Methanomicrobia</taxon>
        <taxon>Methanomicrobiales</taxon>
        <taxon>Methanoregulaceae</taxon>
        <taxon>Methanosphaerula</taxon>
    </lineage>
</organism>
<dbReference type="eggNOG" id="arCOG12340">
    <property type="taxonomic scope" value="Archaea"/>
</dbReference>
<evidence type="ECO:0000313" key="2">
    <source>
        <dbReference type="EMBL" id="ACL16904.1"/>
    </source>
</evidence>
<keyword evidence="1" id="KW-1133">Transmembrane helix</keyword>